<dbReference type="PANTHER" id="PTHR12931">
    <property type="entry name" value="UBIQUITIN THIOLESTERASE PROTEIN OTUB"/>
    <property type="match status" value="1"/>
</dbReference>
<evidence type="ECO:0000313" key="2">
    <source>
        <dbReference type="Proteomes" id="UP000515154"/>
    </source>
</evidence>
<dbReference type="GO" id="GO:0071108">
    <property type="term" value="P:protein K48-linked deubiquitination"/>
    <property type="evidence" value="ECO:0007669"/>
    <property type="project" value="TreeGrafter"/>
</dbReference>
<gene>
    <name evidence="3" type="primary">LOC115217645</name>
</gene>
<name>A0A7E6F6D8_9MOLL</name>
<dbReference type="KEGG" id="osn:115217645"/>
<evidence type="ECO:0000259" key="1">
    <source>
        <dbReference type="PROSITE" id="PS50802"/>
    </source>
</evidence>
<organism evidence="2 3">
    <name type="scientific">Octopus sinensis</name>
    <name type="common">East Asian common octopus</name>
    <dbReference type="NCBI Taxonomy" id="2607531"/>
    <lineage>
        <taxon>Eukaryota</taxon>
        <taxon>Metazoa</taxon>
        <taxon>Spiralia</taxon>
        <taxon>Lophotrochozoa</taxon>
        <taxon>Mollusca</taxon>
        <taxon>Cephalopoda</taxon>
        <taxon>Coleoidea</taxon>
        <taxon>Octopodiformes</taxon>
        <taxon>Octopoda</taxon>
        <taxon>Incirrata</taxon>
        <taxon>Octopodidae</taxon>
        <taxon>Octopus</taxon>
    </lineage>
</organism>
<dbReference type="GO" id="GO:0005634">
    <property type="term" value="C:nucleus"/>
    <property type="evidence" value="ECO:0007669"/>
    <property type="project" value="TreeGrafter"/>
</dbReference>
<sequence>MTKLGIIFHQFQQDLTEKEKDYFSRFDCKTSNFCGLPKIHKSEAINKACSKSTSLVLNIPHPRDLKMRPIVAGPSCKIYRLKNFESNGSIKDDQHSGRPTLYNKGEFQAAVMKEIYDNTLTSACQIASQLADHPDFHFVNVISRVESFCTHKELFDIFNDQGVSDYLVVYWRLLASGYLQRHEDFFSNFVEGHRTVKEFCGQEVEPMGKESDHIHITALTSAVGIPVRVEYMDRGEGGSVNHHDFPENSKPTITLLYRPGHYDILY</sequence>
<dbReference type="PROSITE" id="PS50802">
    <property type="entry name" value="OTU"/>
    <property type="match status" value="1"/>
</dbReference>
<dbReference type="InterPro" id="IPR003323">
    <property type="entry name" value="OTU_dom"/>
</dbReference>
<dbReference type="PANTHER" id="PTHR12931:SF15">
    <property type="entry name" value="UBIQUITIN THIOESTERASE OTUBAIN-LIKE"/>
    <property type="match status" value="1"/>
</dbReference>
<protein>
    <submittedName>
        <fullName evidence="3">Uncharacterized protein LOC115217645</fullName>
    </submittedName>
</protein>
<dbReference type="InterPro" id="IPR038765">
    <property type="entry name" value="Papain-like_cys_pep_sf"/>
</dbReference>
<evidence type="ECO:0000313" key="3">
    <source>
        <dbReference type="RefSeq" id="XP_036362885.1"/>
    </source>
</evidence>
<proteinExistence type="predicted"/>
<dbReference type="InterPro" id="IPR019400">
    <property type="entry name" value="Peptidase_C65_otubain"/>
</dbReference>
<dbReference type="Gene3D" id="3.30.200.60">
    <property type="entry name" value="Peptidase C65 Otubain, subdomain 1"/>
    <property type="match status" value="1"/>
</dbReference>
<dbReference type="GO" id="GO:0043130">
    <property type="term" value="F:ubiquitin binding"/>
    <property type="evidence" value="ECO:0007669"/>
    <property type="project" value="TreeGrafter"/>
</dbReference>
<dbReference type="Proteomes" id="UP000515154">
    <property type="component" value="Linkage group LG11"/>
</dbReference>
<dbReference type="Pfam" id="PF10275">
    <property type="entry name" value="Peptidase_C65"/>
    <property type="match status" value="1"/>
</dbReference>
<dbReference type="RefSeq" id="XP_036362885.1">
    <property type="nucleotide sequence ID" value="XM_036506992.1"/>
</dbReference>
<dbReference type="AlphaFoldDB" id="A0A7E6F6D8"/>
<dbReference type="GO" id="GO:0004843">
    <property type="term" value="F:cysteine-type deubiquitinase activity"/>
    <property type="evidence" value="ECO:0007669"/>
    <property type="project" value="TreeGrafter"/>
</dbReference>
<dbReference type="InterPro" id="IPR042468">
    <property type="entry name" value="Peptidase_C65_otubain_sub1"/>
</dbReference>
<dbReference type="SUPFAM" id="SSF54001">
    <property type="entry name" value="Cysteine proteinases"/>
    <property type="match status" value="1"/>
</dbReference>
<feature type="domain" description="OTU" evidence="1">
    <location>
        <begin position="138"/>
        <end position="266"/>
    </location>
</feature>
<accession>A0A7E6F6D8</accession>
<keyword evidence="2" id="KW-1185">Reference proteome</keyword>
<reference evidence="3" key="1">
    <citation type="submission" date="2025-08" db="UniProtKB">
        <authorList>
            <consortium name="RefSeq"/>
        </authorList>
    </citation>
    <scope>IDENTIFICATION</scope>
</reference>